<dbReference type="AlphaFoldDB" id="A0A0E9P689"/>
<proteinExistence type="predicted"/>
<organism evidence="1">
    <name type="scientific">Anguilla anguilla</name>
    <name type="common">European freshwater eel</name>
    <name type="synonym">Muraena anguilla</name>
    <dbReference type="NCBI Taxonomy" id="7936"/>
    <lineage>
        <taxon>Eukaryota</taxon>
        <taxon>Metazoa</taxon>
        <taxon>Chordata</taxon>
        <taxon>Craniata</taxon>
        <taxon>Vertebrata</taxon>
        <taxon>Euteleostomi</taxon>
        <taxon>Actinopterygii</taxon>
        <taxon>Neopterygii</taxon>
        <taxon>Teleostei</taxon>
        <taxon>Anguilliformes</taxon>
        <taxon>Anguillidae</taxon>
        <taxon>Anguilla</taxon>
    </lineage>
</organism>
<dbReference type="EMBL" id="GBXM01109159">
    <property type="protein sequence ID" value="JAG99417.1"/>
    <property type="molecule type" value="Transcribed_RNA"/>
</dbReference>
<evidence type="ECO:0000313" key="1">
    <source>
        <dbReference type="EMBL" id="JAG99417.1"/>
    </source>
</evidence>
<reference evidence="1" key="2">
    <citation type="journal article" date="2015" name="Fish Shellfish Immunol.">
        <title>Early steps in the European eel (Anguilla anguilla)-Vibrio vulnificus interaction in the gills: Role of the RtxA13 toxin.</title>
        <authorList>
            <person name="Callol A."/>
            <person name="Pajuelo D."/>
            <person name="Ebbesson L."/>
            <person name="Teles M."/>
            <person name="MacKenzie S."/>
            <person name="Amaro C."/>
        </authorList>
    </citation>
    <scope>NUCLEOTIDE SEQUENCE</scope>
</reference>
<reference evidence="1" key="1">
    <citation type="submission" date="2014-11" db="EMBL/GenBank/DDBJ databases">
        <authorList>
            <person name="Amaro Gonzalez C."/>
        </authorList>
    </citation>
    <scope>NUCLEOTIDE SEQUENCE</scope>
</reference>
<accession>A0A0E9P689</accession>
<protein>
    <submittedName>
        <fullName evidence="1">Uncharacterized protein</fullName>
    </submittedName>
</protein>
<name>A0A0E9P689_ANGAN</name>
<sequence>MDSFKAKRDNVIVKVSRKLKSVNSKLTCCFKTFFKHSRTAGKYF</sequence>